<keyword evidence="4" id="KW-0228">DNA excision</keyword>
<evidence type="ECO:0000256" key="5">
    <source>
        <dbReference type="ARBA" id="ARBA00022801"/>
    </source>
</evidence>
<dbReference type="InterPro" id="IPR004601">
    <property type="entry name" value="UvdE"/>
</dbReference>
<keyword evidence="5" id="KW-0378">Hydrolase</keyword>
<dbReference type="NCBIfam" id="TIGR00629">
    <property type="entry name" value="uvde"/>
    <property type="match status" value="1"/>
</dbReference>
<gene>
    <name evidence="7" type="ORF">Hyperionvirus4_79</name>
</gene>
<dbReference type="GO" id="GO:0004519">
    <property type="term" value="F:endonuclease activity"/>
    <property type="evidence" value="ECO:0007669"/>
    <property type="project" value="UniProtKB-KW"/>
</dbReference>
<dbReference type="GO" id="GO:0009411">
    <property type="term" value="P:response to UV"/>
    <property type="evidence" value="ECO:0007669"/>
    <property type="project" value="InterPro"/>
</dbReference>
<keyword evidence="6" id="KW-0234">DNA repair</keyword>
<sequence>MISLGYAAINKTLRDINIYTNRTITLKKIKGLEQLEQLALKNIADLKTIIEWNEEHGIRFYRLSSALFPHLDNIKLDNQLNYSVEFAKDKLKEIGEFCRKNSHRITMHPPQFLQLGSPNETVVTNSIVSLTQHVNILEAMGLTPEMGTCLILHGGGTYGNKQTAIERWKNIYKNLNHRIRQYIVLENDEWNYSVADLLPICEELNIPFCLDIFHNSISNDRIKITKSLIRRVFNTWRVSEPKMHYSQQDPTLRKGAHSKTVTKIPKWLLLLPQTMKINRLDIMLEVKDKELSVLKIYNKFFHKTFVKGKLIYVLNVF</sequence>
<evidence type="ECO:0000256" key="1">
    <source>
        <dbReference type="ARBA" id="ARBA00022722"/>
    </source>
</evidence>
<dbReference type="GO" id="GO:0006289">
    <property type="term" value="P:nucleotide-excision repair"/>
    <property type="evidence" value="ECO:0007669"/>
    <property type="project" value="InterPro"/>
</dbReference>
<dbReference type="InterPro" id="IPR036237">
    <property type="entry name" value="Xyl_isomerase-like_sf"/>
</dbReference>
<dbReference type="PANTHER" id="PTHR31290:SF5">
    <property type="entry name" value="UV-DAMAGE ENDONUCLEASE"/>
    <property type="match status" value="1"/>
</dbReference>
<evidence type="ECO:0000256" key="4">
    <source>
        <dbReference type="ARBA" id="ARBA00022769"/>
    </source>
</evidence>
<dbReference type="GO" id="GO:0016787">
    <property type="term" value="F:hydrolase activity"/>
    <property type="evidence" value="ECO:0007669"/>
    <property type="project" value="UniProtKB-KW"/>
</dbReference>
<dbReference type="SUPFAM" id="SSF51658">
    <property type="entry name" value="Xylose isomerase-like"/>
    <property type="match status" value="1"/>
</dbReference>
<evidence type="ECO:0000256" key="6">
    <source>
        <dbReference type="ARBA" id="ARBA00023204"/>
    </source>
</evidence>
<organism evidence="7">
    <name type="scientific">Hyperionvirus sp</name>
    <dbReference type="NCBI Taxonomy" id="2487770"/>
    <lineage>
        <taxon>Viruses</taxon>
        <taxon>Varidnaviria</taxon>
        <taxon>Bamfordvirae</taxon>
        <taxon>Nucleocytoviricota</taxon>
        <taxon>Megaviricetes</taxon>
        <taxon>Imitervirales</taxon>
        <taxon>Mimiviridae</taxon>
        <taxon>Klosneuvirinae</taxon>
    </lineage>
</organism>
<keyword evidence="2 7" id="KW-0255">Endonuclease</keyword>
<accession>A0A3G5A9F3</accession>
<evidence type="ECO:0000313" key="7">
    <source>
        <dbReference type="EMBL" id="AYV83114.1"/>
    </source>
</evidence>
<proteinExistence type="predicted"/>
<evidence type="ECO:0000256" key="3">
    <source>
        <dbReference type="ARBA" id="ARBA00022763"/>
    </source>
</evidence>
<dbReference type="PANTHER" id="PTHR31290">
    <property type="entry name" value="UV-DAMAGE ENDONUCLEASE"/>
    <property type="match status" value="1"/>
</dbReference>
<dbReference type="EMBL" id="MK072386">
    <property type="protein sequence ID" value="AYV83114.1"/>
    <property type="molecule type" value="Genomic_DNA"/>
</dbReference>
<protein>
    <submittedName>
        <fullName evidence="7">Putative UV-damage endonuclease</fullName>
    </submittedName>
</protein>
<keyword evidence="1" id="KW-0540">Nuclease</keyword>
<name>A0A3G5A9F3_9VIRU</name>
<reference evidence="7" key="1">
    <citation type="submission" date="2018-10" db="EMBL/GenBank/DDBJ databases">
        <title>Hidden diversity of soil giant viruses.</title>
        <authorList>
            <person name="Schulz F."/>
            <person name="Alteio L."/>
            <person name="Goudeau D."/>
            <person name="Ryan E.M."/>
            <person name="Malmstrom R.R."/>
            <person name="Blanchard J."/>
            <person name="Woyke T."/>
        </authorList>
    </citation>
    <scope>NUCLEOTIDE SEQUENCE</scope>
    <source>
        <strain evidence="7">HYV1</strain>
    </source>
</reference>
<evidence type="ECO:0000256" key="2">
    <source>
        <dbReference type="ARBA" id="ARBA00022759"/>
    </source>
</evidence>
<dbReference type="Pfam" id="PF03851">
    <property type="entry name" value="UvdE"/>
    <property type="match status" value="1"/>
</dbReference>
<keyword evidence="3" id="KW-0227">DNA damage</keyword>
<dbReference type="Gene3D" id="3.20.20.150">
    <property type="entry name" value="Divalent-metal-dependent TIM barrel enzymes"/>
    <property type="match status" value="1"/>
</dbReference>